<evidence type="ECO:0000259" key="1">
    <source>
        <dbReference type="Pfam" id="PF12080"/>
    </source>
</evidence>
<feature type="domain" description="Gliding motility-associated protein GldM C-terminal" evidence="1">
    <location>
        <begin position="410"/>
        <end position="514"/>
    </location>
</feature>
<evidence type="ECO:0000259" key="3">
    <source>
        <dbReference type="Pfam" id="PF21601"/>
    </source>
</evidence>
<protein>
    <submittedName>
        <fullName evidence="5">Gliding motility protein GldM</fullName>
    </submittedName>
</protein>
<dbReference type="InterPro" id="IPR048406">
    <property type="entry name" value="GldM_Ig-like-2"/>
</dbReference>
<feature type="domain" description="Gliding motility-associated protein GldM second immunoglobulin-like" evidence="4">
    <location>
        <begin position="328"/>
        <end position="407"/>
    </location>
</feature>
<dbReference type="EMBL" id="JBHSGP010000014">
    <property type="protein sequence ID" value="MFC4723512.1"/>
    <property type="molecule type" value="Genomic_DNA"/>
</dbReference>
<dbReference type="InterPro" id="IPR022719">
    <property type="entry name" value="Motility-assoc_prot_GldM_C"/>
</dbReference>
<reference evidence="6" key="1">
    <citation type="journal article" date="2019" name="Int. J. Syst. Evol. Microbiol.">
        <title>The Global Catalogue of Microorganisms (GCM) 10K type strain sequencing project: providing services to taxonomists for standard genome sequencing and annotation.</title>
        <authorList>
            <consortium name="The Broad Institute Genomics Platform"/>
            <consortium name="The Broad Institute Genome Sequencing Center for Infectious Disease"/>
            <person name="Wu L."/>
            <person name="Ma J."/>
        </authorList>
    </citation>
    <scope>NUCLEOTIDE SEQUENCE [LARGE SCALE GENOMIC DNA]</scope>
    <source>
        <strain evidence="6">CCUG 63682</strain>
    </source>
</reference>
<dbReference type="Pfam" id="PF12081">
    <property type="entry name" value="GldM_1st"/>
    <property type="match status" value="1"/>
</dbReference>
<feature type="domain" description="Gliding motility-associated protein GldM first immunoglobulin-like" evidence="3">
    <location>
        <begin position="226"/>
        <end position="323"/>
    </location>
</feature>
<evidence type="ECO:0000259" key="2">
    <source>
        <dbReference type="Pfam" id="PF12081"/>
    </source>
</evidence>
<evidence type="ECO:0000259" key="4">
    <source>
        <dbReference type="Pfam" id="PF21602"/>
    </source>
</evidence>
<comment type="caution">
    <text evidence="5">The sequence shown here is derived from an EMBL/GenBank/DDBJ whole genome shotgun (WGS) entry which is preliminary data.</text>
</comment>
<name>A0ABV9N5B9_9FLAO</name>
<dbReference type="InterPro" id="IPR019859">
    <property type="entry name" value="Motility-assoc_prot_GldM"/>
</dbReference>
<proteinExistence type="predicted"/>
<dbReference type="InterPro" id="IPR048405">
    <property type="entry name" value="GldM_Ig-like-1"/>
</dbReference>
<dbReference type="Proteomes" id="UP001595953">
    <property type="component" value="Unassembled WGS sequence"/>
</dbReference>
<evidence type="ECO:0000313" key="5">
    <source>
        <dbReference type="EMBL" id="MFC4723512.1"/>
    </source>
</evidence>
<dbReference type="Pfam" id="PF21602">
    <property type="entry name" value="GldM_3rd"/>
    <property type="match status" value="1"/>
</dbReference>
<evidence type="ECO:0000313" key="6">
    <source>
        <dbReference type="Proteomes" id="UP001595953"/>
    </source>
</evidence>
<feature type="domain" description="Gliding motility-associated protein GldM N-terminal" evidence="2">
    <location>
        <begin position="31"/>
        <end position="220"/>
    </location>
</feature>
<dbReference type="InterPro" id="IPR022720">
    <property type="entry name" value="Motility-assoc_prot_GldM_N"/>
</dbReference>
<organism evidence="5 6">
    <name type="scientific">Geojedonia litorea</name>
    <dbReference type="NCBI Taxonomy" id="1268269"/>
    <lineage>
        <taxon>Bacteria</taxon>
        <taxon>Pseudomonadati</taxon>
        <taxon>Bacteroidota</taxon>
        <taxon>Flavobacteriia</taxon>
        <taxon>Flavobacteriales</taxon>
        <taxon>Flavobacteriaceae</taxon>
        <taxon>Geojedonia</taxon>
    </lineage>
</organism>
<sequence>MAGAKLSARQKMINLMYLIFIAMLALNMSKEVLSAFGLMNEKLTESNKATTERNAAFMAGLAQQVEDQPEKYRPLKEKADKVSSLANEFNSYLSDLKTKMSATVEDAQDYEIMDKGDYLDNNFFIGEKLKPEGQEFLNQIKNFREGVAEVLADSPEFAGIVNDVQDKFATEPVKNRDGNTIDWLDYHYKGFPLVASLTKMTQLQADIKTTESEVLSSMLAGKLKVEASLTNFDAIVVPDKTAFFNGENFTGKIILGKKDTTLRADKVIVNGKELSADAMQEGKTLLDFPAGSVGEQPIKGQFIFKEDGEDIVIDFESSYSVVPKPNAATISADKMNVVYRGVTNPMTISFAGIPDNLVNASGTGLSKGSGVGKYNMNPGSGREVVINVTGKLPDGTSVSDRATFRIKDIPKPSGTIAGQIDNASLPRNTVEIATIGAVLEDFDFELPIQVTSFKIKVPGQPSVSVNGTKLNDQAKSALRKARRGDGIQIFDIKAQIQNNSSYKLKGVSPVFVELTN</sequence>
<dbReference type="Pfam" id="PF21601">
    <property type="entry name" value="GldM_2nd"/>
    <property type="match status" value="1"/>
</dbReference>
<keyword evidence="6" id="KW-1185">Reference proteome</keyword>
<dbReference type="RefSeq" id="WP_387964960.1">
    <property type="nucleotide sequence ID" value="NZ_JBHSGP010000014.1"/>
</dbReference>
<dbReference type="Pfam" id="PF12080">
    <property type="entry name" value="GldM_4th"/>
    <property type="match status" value="1"/>
</dbReference>
<accession>A0ABV9N5B9</accession>
<gene>
    <name evidence="5" type="primary">gldM</name>
    <name evidence="5" type="ORF">ACFO5O_14340</name>
</gene>
<dbReference type="NCBIfam" id="TIGR03517">
    <property type="entry name" value="GldM_gliding"/>
    <property type="match status" value="1"/>
</dbReference>